<proteinExistence type="predicted"/>
<evidence type="ECO:0000313" key="1">
    <source>
        <dbReference type="EMBL" id="KAA0041910.1"/>
    </source>
</evidence>
<gene>
    <name evidence="2" type="ORF">E5676_scaffold306G001030</name>
    <name evidence="1" type="ORF">E6C27_scaffold67G003170</name>
</gene>
<reference evidence="3 4" key="1">
    <citation type="submission" date="2019-08" db="EMBL/GenBank/DDBJ databases">
        <title>Draft genome sequences of two oriental melons (Cucumis melo L. var makuwa).</title>
        <authorList>
            <person name="Kwon S.-Y."/>
        </authorList>
    </citation>
    <scope>NUCLEOTIDE SEQUENCE [LARGE SCALE GENOMIC DNA]</scope>
    <source>
        <strain evidence="4">cv. Chang Bougi</strain>
        <strain evidence="3">cv. SW 3</strain>
        <tissue evidence="2">Leaf</tissue>
    </source>
</reference>
<keyword evidence="2" id="KW-0808">Transferase</keyword>
<dbReference type="PANTHER" id="PTHR33018">
    <property type="entry name" value="OS10G0338966 PROTEIN-RELATED"/>
    <property type="match status" value="1"/>
</dbReference>
<evidence type="ECO:0000313" key="3">
    <source>
        <dbReference type="Proteomes" id="UP000321393"/>
    </source>
</evidence>
<dbReference type="PANTHER" id="PTHR33018:SF31">
    <property type="entry name" value="TRANSPOSASE, PTTA_EN_SPM, PLANT"/>
    <property type="match status" value="1"/>
</dbReference>
<dbReference type="OrthoDB" id="1863538at2759"/>
<dbReference type="AlphaFoldDB" id="A0A5D3D1W5"/>
<comment type="caution">
    <text evidence="2">The sequence shown here is derived from an EMBL/GenBank/DDBJ whole genome shotgun (WGS) entry which is preliminary data.</text>
</comment>
<organism evidence="2 4">
    <name type="scientific">Cucumis melo var. makuwa</name>
    <name type="common">Oriental melon</name>
    <dbReference type="NCBI Taxonomy" id="1194695"/>
    <lineage>
        <taxon>Eukaryota</taxon>
        <taxon>Viridiplantae</taxon>
        <taxon>Streptophyta</taxon>
        <taxon>Embryophyta</taxon>
        <taxon>Tracheophyta</taxon>
        <taxon>Spermatophyta</taxon>
        <taxon>Magnoliopsida</taxon>
        <taxon>eudicotyledons</taxon>
        <taxon>Gunneridae</taxon>
        <taxon>Pentapetalae</taxon>
        <taxon>rosids</taxon>
        <taxon>fabids</taxon>
        <taxon>Cucurbitales</taxon>
        <taxon>Cucurbitaceae</taxon>
        <taxon>Benincaseae</taxon>
        <taxon>Cucumis</taxon>
    </lineage>
</organism>
<dbReference type="GO" id="GO:0016301">
    <property type="term" value="F:kinase activity"/>
    <property type="evidence" value="ECO:0007669"/>
    <property type="project" value="UniProtKB-KW"/>
</dbReference>
<sequence length="189" mass="21757">MWKKTRVNKQGQYDNDDIQQVLHKIDEISMNIDSSSMNRHYSNDVLTQALGTKEHNGHVHGVGGYVTPTTYFHSVKKTSKDEANILAENEELRRLVERELIKMPTEKEVVCESTSTLPLALKWILRYAEKYLLQVGSTAHGYYVMKYMKEIVNRGSIVISDSIDTRKPYSQARLDEVRVELAEFLGSYI</sequence>
<dbReference type="EMBL" id="SSTE01016227">
    <property type="protein sequence ID" value="KAA0041910.1"/>
    <property type="molecule type" value="Genomic_DNA"/>
</dbReference>
<keyword evidence="2" id="KW-0418">Kinase</keyword>
<name>A0A5D3D1W5_CUCMM</name>
<accession>A0A5D3D1W5</accession>
<dbReference type="Proteomes" id="UP000321393">
    <property type="component" value="Unassembled WGS sequence"/>
</dbReference>
<evidence type="ECO:0000313" key="2">
    <source>
        <dbReference type="EMBL" id="TYK17842.1"/>
    </source>
</evidence>
<dbReference type="Proteomes" id="UP000321947">
    <property type="component" value="Unassembled WGS sequence"/>
</dbReference>
<protein>
    <submittedName>
        <fullName evidence="1 2">Serine/threonine-protein kinase nek2</fullName>
    </submittedName>
</protein>
<dbReference type="EMBL" id="SSTD01007940">
    <property type="protein sequence ID" value="TYK17842.1"/>
    <property type="molecule type" value="Genomic_DNA"/>
</dbReference>
<evidence type="ECO:0000313" key="4">
    <source>
        <dbReference type="Proteomes" id="UP000321947"/>
    </source>
</evidence>